<gene>
    <name evidence="1" type="ORF">DPMN_017870</name>
</gene>
<evidence type="ECO:0000313" key="1">
    <source>
        <dbReference type="EMBL" id="KAH3893720.1"/>
    </source>
</evidence>
<comment type="caution">
    <text evidence="1">The sequence shown here is derived from an EMBL/GenBank/DDBJ whole genome shotgun (WGS) entry which is preliminary data.</text>
</comment>
<name>A0A9D4NE48_DREPO</name>
<protein>
    <submittedName>
        <fullName evidence="1">Uncharacterized protein</fullName>
    </submittedName>
</protein>
<dbReference type="AlphaFoldDB" id="A0A9D4NE48"/>
<dbReference type="EMBL" id="JAIWYP010000001">
    <property type="protein sequence ID" value="KAH3893720.1"/>
    <property type="molecule type" value="Genomic_DNA"/>
</dbReference>
<sequence length="206" mass="24531">MNYRGSRVRFPALLLQLPTEDRGFDSRPYYLWLAQLDPGFDSRPYYLWLAMLDRRFDSRPYYLWLAQLDRGFDSRPYYYGDHVFKQTATIFEISSDINRTHVLTKKNYPPPLRLCFSIGLNHFRAQLRYYLLTKVRRYWTKRFYYNSNVKKSAPPPGGLLTRLYNSHVWKTPPSPGGHFHKGSTMNVTSRVLRIFYCIHKGKNPCP</sequence>
<reference evidence="1" key="1">
    <citation type="journal article" date="2019" name="bioRxiv">
        <title>The Genome of the Zebra Mussel, Dreissena polymorpha: A Resource for Invasive Species Research.</title>
        <authorList>
            <person name="McCartney M.A."/>
            <person name="Auch B."/>
            <person name="Kono T."/>
            <person name="Mallez S."/>
            <person name="Zhang Y."/>
            <person name="Obille A."/>
            <person name="Becker A."/>
            <person name="Abrahante J.E."/>
            <person name="Garbe J."/>
            <person name="Badalamenti J.P."/>
            <person name="Herman A."/>
            <person name="Mangelson H."/>
            <person name="Liachko I."/>
            <person name="Sullivan S."/>
            <person name="Sone E.D."/>
            <person name="Koren S."/>
            <person name="Silverstein K.A.T."/>
            <person name="Beckman K.B."/>
            <person name="Gohl D.M."/>
        </authorList>
    </citation>
    <scope>NUCLEOTIDE SEQUENCE</scope>
    <source>
        <strain evidence="1">Duluth1</strain>
        <tissue evidence="1">Whole animal</tissue>
    </source>
</reference>
<accession>A0A9D4NE48</accession>
<proteinExistence type="predicted"/>
<evidence type="ECO:0000313" key="2">
    <source>
        <dbReference type="Proteomes" id="UP000828390"/>
    </source>
</evidence>
<dbReference type="Proteomes" id="UP000828390">
    <property type="component" value="Unassembled WGS sequence"/>
</dbReference>
<organism evidence="1 2">
    <name type="scientific">Dreissena polymorpha</name>
    <name type="common">Zebra mussel</name>
    <name type="synonym">Mytilus polymorpha</name>
    <dbReference type="NCBI Taxonomy" id="45954"/>
    <lineage>
        <taxon>Eukaryota</taxon>
        <taxon>Metazoa</taxon>
        <taxon>Spiralia</taxon>
        <taxon>Lophotrochozoa</taxon>
        <taxon>Mollusca</taxon>
        <taxon>Bivalvia</taxon>
        <taxon>Autobranchia</taxon>
        <taxon>Heteroconchia</taxon>
        <taxon>Euheterodonta</taxon>
        <taxon>Imparidentia</taxon>
        <taxon>Neoheterodontei</taxon>
        <taxon>Myida</taxon>
        <taxon>Dreissenoidea</taxon>
        <taxon>Dreissenidae</taxon>
        <taxon>Dreissena</taxon>
    </lineage>
</organism>
<reference evidence="1" key="2">
    <citation type="submission" date="2020-11" db="EMBL/GenBank/DDBJ databases">
        <authorList>
            <person name="McCartney M.A."/>
            <person name="Auch B."/>
            <person name="Kono T."/>
            <person name="Mallez S."/>
            <person name="Becker A."/>
            <person name="Gohl D.M."/>
            <person name="Silverstein K.A.T."/>
            <person name="Koren S."/>
            <person name="Bechman K.B."/>
            <person name="Herman A."/>
            <person name="Abrahante J.E."/>
            <person name="Garbe J."/>
        </authorList>
    </citation>
    <scope>NUCLEOTIDE SEQUENCE</scope>
    <source>
        <strain evidence="1">Duluth1</strain>
        <tissue evidence="1">Whole animal</tissue>
    </source>
</reference>
<keyword evidence="2" id="KW-1185">Reference proteome</keyword>